<dbReference type="EMBL" id="LCKS01000006">
    <property type="protein sequence ID" value="KKU02876.1"/>
    <property type="molecule type" value="Genomic_DNA"/>
</dbReference>
<protein>
    <submittedName>
        <fullName evidence="3">Ribulose-phosphate 3-epimerase</fullName>
    </submittedName>
</protein>
<dbReference type="Proteomes" id="UP000034264">
    <property type="component" value="Unassembled WGS sequence"/>
</dbReference>
<dbReference type="Gene3D" id="3.20.20.70">
    <property type="entry name" value="Aldolase class I"/>
    <property type="match status" value="1"/>
</dbReference>
<evidence type="ECO:0000313" key="4">
    <source>
        <dbReference type="Proteomes" id="UP000034264"/>
    </source>
</evidence>
<dbReference type="PANTHER" id="PTHR11749">
    <property type="entry name" value="RIBULOSE-5-PHOSPHATE-3-EPIMERASE"/>
    <property type="match status" value="1"/>
</dbReference>
<gene>
    <name evidence="3" type="ORF">UX05_C0006G0049</name>
</gene>
<comment type="caution">
    <text evidence="3">The sequence shown here is derived from an EMBL/GenBank/DDBJ whole genome shotgun (WGS) entry which is preliminary data.</text>
</comment>
<dbReference type="Pfam" id="PF00834">
    <property type="entry name" value="Ribul_P_3_epim"/>
    <property type="match status" value="1"/>
</dbReference>
<dbReference type="InterPro" id="IPR000056">
    <property type="entry name" value="Ribul_P_3_epim-like"/>
</dbReference>
<dbReference type="GO" id="GO:0005975">
    <property type="term" value="P:carbohydrate metabolic process"/>
    <property type="evidence" value="ECO:0007669"/>
    <property type="project" value="InterPro"/>
</dbReference>
<dbReference type="AlphaFoldDB" id="A0A0G1M3N6"/>
<reference evidence="3 4" key="1">
    <citation type="journal article" date="2015" name="Nature">
        <title>rRNA introns, odd ribosomes, and small enigmatic genomes across a large radiation of phyla.</title>
        <authorList>
            <person name="Brown C.T."/>
            <person name="Hug L.A."/>
            <person name="Thomas B.C."/>
            <person name="Sharon I."/>
            <person name="Castelle C.J."/>
            <person name="Singh A."/>
            <person name="Wilkins M.J."/>
            <person name="Williams K.H."/>
            <person name="Banfield J.F."/>
        </authorList>
    </citation>
    <scope>NUCLEOTIDE SEQUENCE [LARGE SCALE GENOMIC DNA]</scope>
</reference>
<accession>A0A0G1M3N6</accession>
<evidence type="ECO:0000256" key="1">
    <source>
        <dbReference type="ARBA" id="ARBA00022723"/>
    </source>
</evidence>
<organism evidence="3 4">
    <name type="scientific">Candidatus Amesbacteria bacterium GW2011_GWC2_45_19</name>
    <dbReference type="NCBI Taxonomy" id="1618366"/>
    <lineage>
        <taxon>Bacteria</taxon>
        <taxon>Candidatus Amesiibacteriota</taxon>
    </lineage>
</organism>
<keyword evidence="2" id="KW-0413">Isomerase</keyword>
<keyword evidence="1" id="KW-0479">Metal-binding</keyword>
<dbReference type="GO" id="GO:0046872">
    <property type="term" value="F:metal ion binding"/>
    <property type="evidence" value="ECO:0007669"/>
    <property type="project" value="UniProtKB-KW"/>
</dbReference>
<evidence type="ECO:0000313" key="3">
    <source>
        <dbReference type="EMBL" id="KKU02876.1"/>
    </source>
</evidence>
<dbReference type="InterPro" id="IPR013785">
    <property type="entry name" value="Aldolase_TIM"/>
</dbReference>
<dbReference type="GO" id="GO:0016857">
    <property type="term" value="F:racemase and epimerase activity, acting on carbohydrates and derivatives"/>
    <property type="evidence" value="ECO:0007669"/>
    <property type="project" value="InterPro"/>
</dbReference>
<evidence type="ECO:0000256" key="2">
    <source>
        <dbReference type="ARBA" id="ARBA00023235"/>
    </source>
</evidence>
<name>A0A0G1M3N6_9BACT</name>
<sequence>MEIIPAILTDKQSELIELIERIKRSKKFTRVQIDFVDGKYAANKSITPLRMKLRWGQGLKFDAHLMVVEKNLQEYLKGLAKFDRIIVQMESVARPEDFDCLALDIHSPIESIKPYLPKLKLVNLMSIEPGFGGQELDLKILQKISHLSNLRDLRNLKLKICVDGGVEKQHLPMLQNLGVDEVAVGARRVLEWN</sequence>
<dbReference type="InterPro" id="IPR011060">
    <property type="entry name" value="RibuloseP-bd_barrel"/>
</dbReference>
<dbReference type="SUPFAM" id="SSF51366">
    <property type="entry name" value="Ribulose-phoshate binding barrel"/>
    <property type="match status" value="1"/>
</dbReference>
<proteinExistence type="predicted"/>